<evidence type="ECO:0000313" key="2">
    <source>
        <dbReference type="Proteomes" id="UP001157134"/>
    </source>
</evidence>
<proteinExistence type="predicted"/>
<protein>
    <submittedName>
        <fullName evidence="1">Uncharacterized protein</fullName>
    </submittedName>
</protein>
<accession>A0ABQ6HCS9</accession>
<keyword evidence="2" id="KW-1185">Reference proteome</keyword>
<dbReference type="Proteomes" id="UP001157134">
    <property type="component" value="Unassembled WGS sequence"/>
</dbReference>
<sequence>MTKYLIIIFTLVASLKVNAIAIVGEIERIYPTRETVYFRLKDDDCISGNQYYYFQMGEQNSTAKYASHNWYALMLAAANTKSKISVSVPSCDSEGHIQVSYIFQDF</sequence>
<comment type="caution">
    <text evidence="1">The sequence shown here is derived from an EMBL/GenBank/DDBJ whole genome shotgun (WGS) entry which is preliminary data.</text>
</comment>
<evidence type="ECO:0000313" key="1">
    <source>
        <dbReference type="EMBL" id="GLX85920.1"/>
    </source>
</evidence>
<gene>
    <name evidence="1" type="ORF">tloyanaT_21720</name>
</gene>
<dbReference type="RefSeq" id="WP_284298472.1">
    <property type="nucleotide sequence ID" value="NZ_BSSV01000004.1"/>
</dbReference>
<name>A0ABQ6HCS9_9GAMM</name>
<reference evidence="1 2" key="1">
    <citation type="submission" date="2023-03" db="EMBL/GenBank/DDBJ databases">
        <title>Thalassotalea loyana LMG 22536T draft genome sequence.</title>
        <authorList>
            <person name="Sawabe T."/>
        </authorList>
    </citation>
    <scope>NUCLEOTIDE SEQUENCE [LARGE SCALE GENOMIC DNA]</scope>
    <source>
        <strain evidence="1 2">LMG 22536</strain>
    </source>
</reference>
<organism evidence="1 2">
    <name type="scientific">Thalassotalea loyana</name>
    <dbReference type="NCBI Taxonomy" id="280483"/>
    <lineage>
        <taxon>Bacteria</taxon>
        <taxon>Pseudomonadati</taxon>
        <taxon>Pseudomonadota</taxon>
        <taxon>Gammaproteobacteria</taxon>
        <taxon>Alteromonadales</taxon>
        <taxon>Colwelliaceae</taxon>
        <taxon>Thalassotalea</taxon>
    </lineage>
</organism>
<dbReference type="EMBL" id="BSSV01000004">
    <property type="protein sequence ID" value="GLX85920.1"/>
    <property type="molecule type" value="Genomic_DNA"/>
</dbReference>